<dbReference type="EMBL" id="CP000413">
    <property type="protein sequence ID" value="ABJ60311.1"/>
    <property type="molecule type" value="Genomic_DNA"/>
</dbReference>
<dbReference type="Pfam" id="PF03466">
    <property type="entry name" value="LysR_substrate"/>
    <property type="match status" value="1"/>
</dbReference>
<accession>A0A806A6I2</accession>
<organism evidence="2 3">
    <name type="scientific">Lactobacillus gasseri (strain ATCC 33323 / DSM 20243 / BCRC 14619 / CIP 102991 / JCM 1131 / KCTC 3163 / NCIMB 11718 / NCTC 13722 / AM63)</name>
    <dbReference type="NCBI Taxonomy" id="324831"/>
    <lineage>
        <taxon>Bacteria</taxon>
        <taxon>Bacillati</taxon>
        <taxon>Bacillota</taxon>
        <taxon>Bacilli</taxon>
        <taxon>Lactobacillales</taxon>
        <taxon>Lactobacillaceae</taxon>
        <taxon>Lactobacillus</taxon>
    </lineage>
</organism>
<sequence>MVEKSKSYFYIGEKMKIGYLKNLGRHELEQAAAKWQALHENEKVELEPVGFDEIETKIQDGEVDAVLVNSRNTIYQTLASYAVSDIALLALVQAGNFNKYQQTVELGELRNVPCIIVASVADEKSEYHYLKDILSIKNDLIAVETLGEAILMVESGSGYLIMNEMTASHVDDDQVQKLFLLRDGKQLREKYVLLAKSDDSQVAEFSKILRENIN</sequence>
<proteinExistence type="predicted"/>
<evidence type="ECO:0000259" key="1">
    <source>
        <dbReference type="Pfam" id="PF03466"/>
    </source>
</evidence>
<protein>
    <recommendedName>
        <fullName evidence="1">LysR substrate-binding domain-containing protein</fullName>
    </recommendedName>
</protein>
<dbReference type="SUPFAM" id="SSF53850">
    <property type="entry name" value="Periplasmic binding protein-like II"/>
    <property type="match status" value="1"/>
</dbReference>
<dbReference type="InterPro" id="IPR005119">
    <property type="entry name" value="LysR_subst-bd"/>
</dbReference>
<dbReference type="AlphaFoldDB" id="A0A806A6I2"/>
<gene>
    <name evidence="2" type="ordered locus">LGAS_0922</name>
</gene>
<dbReference type="SMR" id="A0A806A6I2"/>
<evidence type="ECO:0000313" key="2">
    <source>
        <dbReference type="EMBL" id="ABJ60311.1"/>
    </source>
</evidence>
<reference evidence="2 3" key="1">
    <citation type="journal article" date="2006" name="Proc. Natl. Acad. Sci. U.S.A.">
        <title>Comparative genomics of the lactic acid bacteria.</title>
        <authorList>
            <person name="Makarova K."/>
            <person name="Slesarev A."/>
            <person name="Wolf Y."/>
            <person name="Sorokin A."/>
            <person name="Mirkin B."/>
            <person name="Koonin E."/>
            <person name="Pavlov A."/>
            <person name="Pavlova N."/>
            <person name="Karamychev V."/>
            <person name="Polouchine N."/>
            <person name="Shakhova V."/>
            <person name="Grigoriev I."/>
            <person name="Lou Y."/>
            <person name="Rohksar D."/>
            <person name="Lucas S."/>
            <person name="Huang K."/>
            <person name="Goodstein D.M."/>
            <person name="Hawkins T."/>
            <person name="Plengvidhya V."/>
            <person name="Welker D."/>
            <person name="Hughes J."/>
            <person name="Goh Y."/>
            <person name="Benson A."/>
            <person name="Baldwin K."/>
            <person name="Lee J.H."/>
            <person name="Diaz-Muniz I."/>
            <person name="Dosti B."/>
            <person name="Smeianov V."/>
            <person name="Wechter W."/>
            <person name="Barabote R."/>
            <person name="Lorca G."/>
            <person name="Altermann E."/>
            <person name="Barrangou R."/>
            <person name="Ganesan B."/>
            <person name="Xie Y."/>
            <person name="Rawsthorne H."/>
            <person name="Tamir D."/>
            <person name="Parker C."/>
            <person name="Breidt F."/>
            <person name="Broadbent J."/>
            <person name="Hutkins R."/>
            <person name="O'Sullivan D."/>
            <person name="Steele J."/>
            <person name="Unlu G."/>
            <person name="Saier M."/>
            <person name="Klaenhammer T."/>
            <person name="Richardson P."/>
            <person name="Kozyavkin S."/>
            <person name="Weimer B."/>
            <person name="Mills D."/>
        </authorList>
    </citation>
    <scope>NUCLEOTIDE SEQUENCE [LARGE SCALE GENOMIC DNA]</scope>
    <source>
        <strain evidence="3">ATCC 33323 / DSM 20243 / BCRC 14619 / CIP 102991 / JCM 1131 / KCTC 3163 / NCIMB 11718 / NCTC 13722 / AM63</strain>
    </source>
</reference>
<evidence type="ECO:0000313" key="3">
    <source>
        <dbReference type="Proteomes" id="UP000000664"/>
    </source>
</evidence>
<dbReference type="KEGG" id="lga:LGAS_0922"/>
<name>A0A806A6I2_LACGA</name>
<dbReference type="Proteomes" id="UP000000664">
    <property type="component" value="Chromosome"/>
</dbReference>
<feature type="domain" description="LysR substrate-binding" evidence="1">
    <location>
        <begin position="16"/>
        <end position="211"/>
    </location>
</feature>
<dbReference type="Gene3D" id="3.40.190.10">
    <property type="entry name" value="Periplasmic binding protein-like II"/>
    <property type="match status" value="2"/>
</dbReference>